<protein>
    <submittedName>
        <fullName evidence="3">Uncharacterized protein</fullName>
    </submittedName>
</protein>
<evidence type="ECO:0000313" key="3">
    <source>
        <dbReference type="EMBL" id="KAH7248303.1"/>
    </source>
</evidence>
<dbReference type="AlphaFoldDB" id="A0A9P9H0U5"/>
<feature type="compositionally biased region" description="Polar residues" evidence="2">
    <location>
        <begin position="120"/>
        <end position="130"/>
    </location>
</feature>
<keyword evidence="4" id="KW-1185">Reference proteome</keyword>
<evidence type="ECO:0000256" key="1">
    <source>
        <dbReference type="SAM" id="Coils"/>
    </source>
</evidence>
<feature type="region of interest" description="Disordered" evidence="2">
    <location>
        <begin position="107"/>
        <end position="138"/>
    </location>
</feature>
<organism evidence="3 4">
    <name type="scientific">Fusarium solani</name>
    <name type="common">Filamentous fungus</name>
    <dbReference type="NCBI Taxonomy" id="169388"/>
    <lineage>
        <taxon>Eukaryota</taxon>
        <taxon>Fungi</taxon>
        <taxon>Dikarya</taxon>
        <taxon>Ascomycota</taxon>
        <taxon>Pezizomycotina</taxon>
        <taxon>Sordariomycetes</taxon>
        <taxon>Hypocreomycetidae</taxon>
        <taxon>Hypocreales</taxon>
        <taxon>Nectriaceae</taxon>
        <taxon>Fusarium</taxon>
        <taxon>Fusarium solani species complex</taxon>
    </lineage>
</organism>
<reference evidence="3" key="1">
    <citation type="journal article" date="2021" name="Nat. Commun.">
        <title>Genetic determinants of endophytism in the Arabidopsis root mycobiome.</title>
        <authorList>
            <person name="Mesny F."/>
            <person name="Miyauchi S."/>
            <person name="Thiergart T."/>
            <person name="Pickel B."/>
            <person name="Atanasova L."/>
            <person name="Karlsson M."/>
            <person name="Huettel B."/>
            <person name="Barry K.W."/>
            <person name="Haridas S."/>
            <person name="Chen C."/>
            <person name="Bauer D."/>
            <person name="Andreopoulos W."/>
            <person name="Pangilinan J."/>
            <person name="LaButti K."/>
            <person name="Riley R."/>
            <person name="Lipzen A."/>
            <person name="Clum A."/>
            <person name="Drula E."/>
            <person name="Henrissat B."/>
            <person name="Kohler A."/>
            <person name="Grigoriev I.V."/>
            <person name="Martin F.M."/>
            <person name="Hacquard S."/>
        </authorList>
    </citation>
    <scope>NUCLEOTIDE SEQUENCE</scope>
    <source>
        <strain evidence="3">FSSC 5 MPI-SDFR-AT-0091</strain>
    </source>
</reference>
<evidence type="ECO:0000256" key="2">
    <source>
        <dbReference type="SAM" id="MobiDB-lite"/>
    </source>
</evidence>
<gene>
    <name evidence="3" type="ORF">B0J15DRAFT_468313</name>
</gene>
<dbReference type="Proteomes" id="UP000736672">
    <property type="component" value="Unassembled WGS sequence"/>
</dbReference>
<dbReference type="OrthoDB" id="5103437at2759"/>
<accession>A0A9P9H0U5</accession>
<feature type="region of interest" description="Disordered" evidence="2">
    <location>
        <begin position="1"/>
        <end position="20"/>
    </location>
</feature>
<sequence length="215" mass="24223">MKSFQATASKKSTDRPPSPELIDYEIRGLGGTTLAFDALLVSSKANKTGSSLQGRIAELNRENGRLEQEAKYFRNLVILLNHALPAIQFQSQQLCLILGHHGRFVKDPQSLPRLPRKNIKNTSRSQQPKPSNAFPPSLAASRNHAMQLEREASSQRFPPALGNELFHHNQHKPGSETISLDRIVVELTRENGWLRHQATEDRKFAAQQQLMETYP</sequence>
<dbReference type="EMBL" id="JAGTJS010000014">
    <property type="protein sequence ID" value="KAH7248303.1"/>
    <property type="molecule type" value="Genomic_DNA"/>
</dbReference>
<name>A0A9P9H0U5_FUSSL</name>
<keyword evidence="1" id="KW-0175">Coiled coil</keyword>
<feature type="compositionally biased region" description="Polar residues" evidence="2">
    <location>
        <begin position="1"/>
        <end position="10"/>
    </location>
</feature>
<comment type="caution">
    <text evidence="3">The sequence shown here is derived from an EMBL/GenBank/DDBJ whole genome shotgun (WGS) entry which is preliminary data.</text>
</comment>
<feature type="coiled-coil region" evidence="1">
    <location>
        <begin position="49"/>
        <end position="76"/>
    </location>
</feature>
<proteinExistence type="predicted"/>
<evidence type="ECO:0000313" key="4">
    <source>
        <dbReference type="Proteomes" id="UP000736672"/>
    </source>
</evidence>